<proteinExistence type="inferred from homology"/>
<dbReference type="GO" id="GO:0031222">
    <property type="term" value="P:arabinan catabolic process"/>
    <property type="evidence" value="ECO:0007669"/>
    <property type="project" value="TreeGrafter"/>
</dbReference>
<dbReference type="Gene3D" id="3.20.20.300">
    <property type="entry name" value="Glycoside hydrolase, family 3, N-terminal domain"/>
    <property type="match status" value="1"/>
</dbReference>
<feature type="signal peptide" evidence="14">
    <location>
        <begin position="1"/>
        <end position="23"/>
    </location>
</feature>
<dbReference type="Pfam" id="PF01915">
    <property type="entry name" value="Glyco_hydro_3_C"/>
    <property type="match status" value="1"/>
</dbReference>
<keyword evidence="4" id="KW-0964">Secreted</keyword>
<comment type="subcellular location">
    <subcellularLocation>
        <location evidence="1">Secreted</location>
    </subcellularLocation>
</comment>
<dbReference type="InterPro" id="IPR044993">
    <property type="entry name" value="BXL"/>
</dbReference>
<evidence type="ECO:0000256" key="3">
    <source>
        <dbReference type="ARBA" id="ARBA00005336"/>
    </source>
</evidence>
<dbReference type="SUPFAM" id="SSF52279">
    <property type="entry name" value="Beta-D-glucan exohydrolase, C-terminal domain"/>
    <property type="match status" value="1"/>
</dbReference>
<evidence type="ECO:0000256" key="8">
    <source>
        <dbReference type="ARBA" id="ARBA00023180"/>
    </source>
</evidence>
<dbReference type="InterPro" id="IPR001764">
    <property type="entry name" value="Glyco_hydro_3_N"/>
</dbReference>
<dbReference type="Proteomes" id="UP000054321">
    <property type="component" value="Unassembled WGS sequence"/>
</dbReference>
<evidence type="ECO:0000256" key="11">
    <source>
        <dbReference type="ARBA" id="ARBA00023326"/>
    </source>
</evidence>
<dbReference type="HOGENOM" id="CLU_004542_5_3_1"/>
<keyword evidence="11" id="KW-0624">Polysaccharide degradation</keyword>
<dbReference type="PROSITE" id="PS51212">
    <property type="entry name" value="WSC"/>
    <property type="match status" value="2"/>
</dbReference>
<evidence type="ECO:0000256" key="12">
    <source>
        <dbReference type="ARBA" id="ARBA00024574"/>
    </source>
</evidence>
<keyword evidence="5" id="KW-0858">Xylan degradation</keyword>
<dbReference type="SMART" id="SM01217">
    <property type="entry name" value="Fn3_like"/>
    <property type="match status" value="1"/>
</dbReference>
<dbReference type="AlphaFoldDB" id="A0A0C3CJ31"/>
<dbReference type="InterPro" id="IPR002772">
    <property type="entry name" value="Glyco_hydro_3_C"/>
</dbReference>
<dbReference type="EMBL" id="KN832879">
    <property type="protein sequence ID" value="KIM99063.1"/>
    <property type="molecule type" value="Genomic_DNA"/>
</dbReference>
<keyword evidence="6 14" id="KW-0732">Signal</keyword>
<feature type="chain" id="PRO_5002162536" description="xylan 1,4-beta-xylosidase" evidence="14">
    <location>
        <begin position="24"/>
        <end position="979"/>
    </location>
</feature>
<dbReference type="STRING" id="913774.A0A0C3CJ31"/>
<dbReference type="UniPathway" id="UPA00114"/>
<evidence type="ECO:0000256" key="5">
    <source>
        <dbReference type="ARBA" id="ARBA00022651"/>
    </source>
</evidence>
<dbReference type="PANTHER" id="PTHR42721">
    <property type="entry name" value="SUGAR HYDROLASE-RELATED"/>
    <property type="match status" value="1"/>
</dbReference>
<keyword evidence="7 16" id="KW-0378">Hydrolase</keyword>
<keyword evidence="9" id="KW-0119">Carbohydrate metabolism</keyword>
<dbReference type="Pfam" id="PF00933">
    <property type="entry name" value="Glyco_hydro_3"/>
    <property type="match status" value="1"/>
</dbReference>
<reference evidence="16 17" key="1">
    <citation type="submission" date="2014-04" db="EMBL/GenBank/DDBJ databases">
        <authorList>
            <consortium name="DOE Joint Genome Institute"/>
            <person name="Kuo A."/>
            <person name="Martino E."/>
            <person name="Perotto S."/>
            <person name="Kohler A."/>
            <person name="Nagy L.G."/>
            <person name="Floudas D."/>
            <person name="Copeland A."/>
            <person name="Barry K.W."/>
            <person name="Cichocki N."/>
            <person name="Veneault-Fourrey C."/>
            <person name="LaButti K."/>
            <person name="Lindquist E.A."/>
            <person name="Lipzen A."/>
            <person name="Lundell T."/>
            <person name="Morin E."/>
            <person name="Murat C."/>
            <person name="Sun H."/>
            <person name="Tunlid A."/>
            <person name="Henrissat B."/>
            <person name="Grigoriev I.V."/>
            <person name="Hibbett D.S."/>
            <person name="Martin F."/>
            <person name="Nordberg H.P."/>
            <person name="Cantor M.N."/>
            <person name="Hua S.X."/>
        </authorList>
    </citation>
    <scope>NUCLEOTIDE SEQUENCE [LARGE SCALE GENOMIC DNA]</scope>
    <source>
        <strain evidence="16 17">Zn</strain>
    </source>
</reference>
<comment type="pathway">
    <text evidence="2">Glycan degradation; xylan degradation.</text>
</comment>
<sequence>MRGLAIPRDAWLLSLAFVHVSRAATCLPAYTADITYVGCYVDPLSPRDLSGPMLTVGNSNSPQYCADVCGAAGYQYSGVEYTVQCFCGHSIESTSQKANEGDCNSPCPADPSQDCGSGNRINIYSITNPNPNPPPSPAFPDCTRDPLCSNDVCDTSLNIADRAAAIVNAMTLDEKVSNVGSAAGGSPRLGLPAYEWQNEALHGVAGSTGVQFQSPLGANFSAATSFPMPILMSAAFDDQLINTVATIISTEARAFGNAGFAGLDFWTPNINPFRDPRWGRGMETPGEDVYHIQNYVYNLVTGLQGGVDPDFKRTISTCKHFAAYDIENGRNGNDLNPTSQDMSEFYLPIFKTCARDAKVGSIMCAYNSVYGIPSCSSDYLLQNVLREHWGFAEPYNYVVSDCDAVGNVYDSHHYVQNYPQAAAVSLNAGTDLDCGATYNYLNVSVLSNMTTEAILDKSLTRLYAALIQVGWFNPPAEYSSLSWADVNTTHAQSVALQAAVEGMTLIKNDGTLPLSPTLSNVAIIGPWANATTQMQGNYAGTAPFLISPLSVFQSKWSGVQYAPGADIDTTSTANFAAALAAAKAADHILYLGGIDGSIENEGFERSSISWTGNQLDLISQLSALGKPLVVVQFGGGQIDDSTLLSNANVNALLWAGYPGQDGGNAVFNVLTGAFPPAGRLPVTQYPAAYINNNNIYDMNLRPTSSIPGRTYKWYTGKPVVPFGYGLHYTNFSLSWHSVPTTTSSDIATLVNNAGGFKDIAPFATLTASVKNTGGPANLASDYVGLLFLSSTDAGPTPRPNKQLVSYGRLHSVGVGSSQQLSLTVNLGSLMRADSNGDLYIYPGHYTLALDVDAKLTFQFTLTGAATLIDALPQNLATVTAYEDLGCYPSSALSGSTVQVGNTNDPQVCVNTCAAKGSHYAGATQQNCICASSLAANASPASDSSCNTPCPGNPNESCGGNQFINVFNSTLPTTPQSATT</sequence>
<dbReference type="GO" id="GO:0009044">
    <property type="term" value="F:xylan 1,4-beta-xylosidase activity"/>
    <property type="evidence" value="ECO:0007669"/>
    <property type="project" value="UniProtKB-EC"/>
</dbReference>
<dbReference type="GO" id="GO:0005576">
    <property type="term" value="C:extracellular region"/>
    <property type="evidence" value="ECO:0007669"/>
    <property type="project" value="UniProtKB-SubCell"/>
</dbReference>
<dbReference type="OrthoDB" id="47059at2759"/>
<evidence type="ECO:0000256" key="1">
    <source>
        <dbReference type="ARBA" id="ARBA00004613"/>
    </source>
</evidence>
<dbReference type="EC" id="3.2.1.37" evidence="13"/>
<dbReference type="FunFam" id="3.40.50.1700:FF:000007">
    <property type="entry name" value="Exo-1,4-beta-xylosidase xlnD"/>
    <property type="match status" value="1"/>
</dbReference>
<dbReference type="Gene3D" id="2.60.40.10">
    <property type="entry name" value="Immunoglobulins"/>
    <property type="match status" value="1"/>
</dbReference>
<evidence type="ECO:0000256" key="7">
    <source>
        <dbReference type="ARBA" id="ARBA00022801"/>
    </source>
</evidence>
<dbReference type="InterPro" id="IPR026891">
    <property type="entry name" value="Fn3-like"/>
</dbReference>
<evidence type="ECO:0000256" key="2">
    <source>
        <dbReference type="ARBA" id="ARBA00004851"/>
    </source>
</evidence>
<accession>A0A0C3CJ31</accession>
<evidence type="ECO:0000256" key="6">
    <source>
        <dbReference type="ARBA" id="ARBA00022729"/>
    </source>
</evidence>
<keyword evidence="8" id="KW-0325">Glycoprotein</keyword>
<dbReference type="InterPro" id="IPR002889">
    <property type="entry name" value="WSC_carb-bd"/>
</dbReference>
<organism evidence="16 17">
    <name type="scientific">Oidiodendron maius (strain Zn)</name>
    <dbReference type="NCBI Taxonomy" id="913774"/>
    <lineage>
        <taxon>Eukaryota</taxon>
        <taxon>Fungi</taxon>
        <taxon>Dikarya</taxon>
        <taxon>Ascomycota</taxon>
        <taxon>Pezizomycotina</taxon>
        <taxon>Leotiomycetes</taxon>
        <taxon>Leotiomycetes incertae sedis</taxon>
        <taxon>Myxotrichaceae</taxon>
        <taxon>Oidiodendron</taxon>
    </lineage>
</organism>
<evidence type="ECO:0000256" key="13">
    <source>
        <dbReference type="ARBA" id="ARBA00026107"/>
    </source>
</evidence>
<dbReference type="Pfam" id="PF01822">
    <property type="entry name" value="WSC"/>
    <property type="match status" value="2"/>
</dbReference>
<keyword evidence="17" id="KW-1185">Reference proteome</keyword>
<name>A0A0C3CJ31_OIDMZ</name>
<protein>
    <recommendedName>
        <fullName evidence="13">xylan 1,4-beta-xylosidase</fullName>
        <ecNumber evidence="13">3.2.1.37</ecNumber>
    </recommendedName>
</protein>
<dbReference type="Gene3D" id="3.40.50.1700">
    <property type="entry name" value="Glycoside hydrolase family 3 C-terminal domain"/>
    <property type="match status" value="1"/>
</dbReference>
<dbReference type="SMART" id="SM00321">
    <property type="entry name" value="WSC"/>
    <property type="match status" value="2"/>
</dbReference>
<dbReference type="InterPro" id="IPR013783">
    <property type="entry name" value="Ig-like_fold"/>
</dbReference>
<dbReference type="GO" id="GO:0045493">
    <property type="term" value="P:xylan catabolic process"/>
    <property type="evidence" value="ECO:0007669"/>
    <property type="project" value="UniProtKB-UniPathway"/>
</dbReference>
<evidence type="ECO:0000256" key="10">
    <source>
        <dbReference type="ARBA" id="ARBA00023295"/>
    </source>
</evidence>
<keyword evidence="10" id="KW-0326">Glycosidase</keyword>
<dbReference type="SUPFAM" id="SSF51445">
    <property type="entry name" value="(Trans)glycosidases"/>
    <property type="match status" value="1"/>
</dbReference>
<comment type="similarity">
    <text evidence="3">Belongs to the glycosyl hydrolase 3 family.</text>
</comment>
<evidence type="ECO:0000313" key="17">
    <source>
        <dbReference type="Proteomes" id="UP000054321"/>
    </source>
</evidence>
<evidence type="ECO:0000256" key="4">
    <source>
        <dbReference type="ARBA" id="ARBA00022525"/>
    </source>
</evidence>
<dbReference type="InterPro" id="IPR036962">
    <property type="entry name" value="Glyco_hydro_3_N_sf"/>
</dbReference>
<dbReference type="PANTHER" id="PTHR42721:SF3">
    <property type="entry name" value="BETA-D-XYLOSIDASE 5-RELATED"/>
    <property type="match status" value="1"/>
</dbReference>
<evidence type="ECO:0000256" key="14">
    <source>
        <dbReference type="SAM" id="SignalP"/>
    </source>
</evidence>
<dbReference type="InParanoid" id="A0A0C3CJ31"/>
<evidence type="ECO:0000259" key="15">
    <source>
        <dbReference type="PROSITE" id="PS51212"/>
    </source>
</evidence>
<evidence type="ECO:0000256" key="9">
    <source>
        <dbReference type="ARBA" id="ARBA00023277"/>
    </source>
</evidence>
<dbReference type="GO" id="GO:0046556">
    <property type="term" value="F:alpha-L-arabinofuranosidase activity"/>
    <property type="evidence" value="ECO:0007669"/>
    <property type="project" value="TreeGrafter"/>
</dbReference>
<feature type="domain" description="WSC" evidence="15">
    <location>
        <begin position="33"/>
        <end position="127"/>
    </location>
</feature>
<reference evidence="17" key="2">
    <citation type="submission" date="2015-01" db="EMBL/GenBank/DDBJ databases">
        <title>Evolutionary Origins and Diversification of the Mycorrhizal Mutualists.</title>
        <authorList>
            <consortium name="DOE Joint Genome Institute"/>
            <consortium name="Mycorrhizal Genomics Consortium"/>
            <person name="Kohler A."/>
            <person name="Kuo A."/>
            <person name="Nagy L.G."/>
            <person name="Floudas D."/>
            <person name="Copeland A."/>
            <person name="Barry K.W."/>
            <person name="Cichocki N."/>
            <person name="Veneault-Fourrey C."/>
            <person name="LaButti K."/>
            <person name="Lindquist E.A."/>
            <person name="Lipzen A."/>
            <person name="Lundell T."/>
            <person name="Morin E."/>
            <person name="Murat C."/>
            <person name="Riley R."/>
            <person name="Ohm R."/>
            <person name="Sun H."/>
            <person name="Tunlid A."/>
            <person name="Henrissat B."/>
            <person name="Grigoriev I.V."/>
            <person name="Hibbett D.S."/>
            <person name="Martin F."/>
        </authorList>
    </citation>
    <scope>NUCLEOTIDE SEQUENCE [LARGE SCALE GENOMIC DNA]</scope>
    <source>
        <strain evidence="17">Zn</strain>
    </source>
</reference>
<evidence type="ECO:0000313" key="16">
    <source>
        <dbReference type="EMBL" id="KIM99063.1"/>
    </source>
</evidence>
<dbReference type="InterPro" id="IPR017853">
    <property type="entry name" value="GH"/>
</dbReference>
<comment type="catalytic activity">
    <reaction evidence="12">
        <text>Hydrolysis of (1-&gt;4)-beta-D-xylans, to remove successive D-xylose residues from the non-reducing termini.</text>
        <dbReference type="EC" id="3.2.1.37"/>
    </reaction>
</comment>
<gene>
    <name evidence="16" type="ORF">OIDMADRAFT_181526</name>
</gene>
<feature type="domain" description="WSC" evidence="15">
    <location>
        <begin position="880"/>
        <end position="969"/>
    </location>
</feature>
<dbReference type="InterPro" id="IPR036881">
    <property type="entry name" value="Glyco_hydro_3_C_sf"/>
</dbReference>